<protein>
    <submittedName>
        <fullName evidence="2">Uncharacterized protein</fullName>
    </submittedName>
</protein>
<evidence type="ECO:0000256" key="1">
    <source>
        <dbReference type="SAM" id="Phobius"/>
    </source>
</evidence>
<dbReference type="EMBL" id="VSRR010112591">
    <property type="protein sequence ID" value="MPC98088.1"/>
    <property type="molecule type" value="Genomic_DNA"/>
</dbReference>
<name>A0A5B7JYS3_PORTR</name>
<dbReference type="AlphaFoldDB" id="A0A5B7JYS3"/>
<keyword evidence="1" id="KW-0812">Transmembrane</keyword>
<dbReference type="Proteomes" id="UP000324222">
    <property type="component" value="Unassembled WGS sequence"/>
</dbReference>
<evidence type="ECO:0000313" key="3">
    <source>
        <dbReference type="Proteomes" id="UP000324222"/>
    </source>
</evidence>
<keyword evidence="1" id="KW-0472">Membrane</keyword>
<feature type="transmembrane region" description="Helical" evidence="1">
    <location>
        <begin position="12"/>
        <end position="30"/>
    </location>
</feature>
<keyword evidence="1" id="KW-1133">Transmembrane helix</keyword>
<organism evidence="2 3">
    <name type="scientific">Portunus trituberculatus</name>
    <name type="common">Swimming crab</name>
    <name type="synonym">Neptunus trituberculatus</name>
    <dbReference type="NCBI Taxonomy" id="210409"/>
    <lineage>
        <taxon>Eukaryota</taxon>
        <taxon>Metazoa</taxon>
        <taxon>Ecdysozoa</taxon>
        <taxon>Arthropoda</taxon>
        <taxon>Crustacea</taxon>
        <taxon>Multicrustacea</taxon>
        <taxon>Malacostraca</taxon>
        <taxon>Eumalacostraca</taxon>
        <taxon>Eucarida</taxon>
        <taxon>Decapoda</taxon>
        <taxon>Pleocyemata</taxon>
        <taxon>Brachyura</taxon>
        <taxon>Eubrachyura</taxon>
        <taxon>Portunoidea</taxon>
        <taxon>Portunidae</taxon>
        <taxon>Portuninae</taxon>
        <taxon>Portunus</taxon>
    </lineage>
</organism>
<reference evidence="2 3" key="1">
    <citation type="submission" date="2019-05" db="EMBL/GenBank/DDBJ databases">
        <title>Another draft genome of Portunus trituberculatus and its Hox gene families provides insights of decapod evolution.</title>
        <authorList>
            <person name="Jeong J.-H."/>
            <person name="Song I."/>
            <person name="Kim S."/>
            <person name="Choi T."/>
            <person name="Kim D."/>
            <person name="Ryu S."/>
            <person name="Kim W."/>
        </authorList>
    </citation>
    <scope>NUCLEOTIDE SEQUENCE [LARGE SCALE GENOMIC DNA]</scope>
    <source>
        <tissue evidence="2">Muscle</tissue>
    </source>
</reference>
<evidence type="ECO:0000313" key="2">
    <source>
        <dbReference type="EMBL" id="MPC98088.1"/>
    </source>
</evidence>
<sequence>MVRRQQRRGKKVDTVEAYFLFIYLFFLYFLCVPTEEEGEAPRPCCHERIWSRP</sequence>
<gene>
    <name evidence="2" type="ORF">E2C01_093439</name>
</gene>
<accession>A0A5B7JYS3</accession>
<comment type="caution">
    <text evidence="2">The sequence shown here is derived from an EMBL/GenBank/DDBJ whole genome shotgun (WGS) entry which is preliminary data.</text>
</comment>
<keyword evidence="3" id="KW-1185">Reference proteome</keyword>
<proteinExistence type="predicted"/>